<evidence type="ECO:0000313" key="2">
    <source>
        <dbReference type="EMBL" id="KAF3429252.1"/>
    </source>
</evidence>
<protein>
    <recommendedName>
        <fullName evidence="1">N-acetyltransferase domain-containing protein</fullName>
    </recommendedName>
</protein>
<dbReference type="CDD" id="cd04301">
    <property type="entry name" value="NAT_SF"/>
    <property type="match status" value="1"/>
</dbReference>
<dbReference type="Gene3D" id="3.40.630.30">
    <property type="match status" value="1"/>
</dbReference>
<evidence type="ECO:0000313" key="3">
    <source>
        <dbReference type="Proteomes" id="UP000655588"/>
    </source>
</evidence>
<reference evidence="2" key="1">
    <citation type="submission" date="2019-11" db="EMBL/GenBank/DDBJ databases">
        <title>The nuclear and mitochondrial genomes of Frieseomelitta varia - a highly eusocial stingless bee (Meliponini) with a permanently sterile worker caste.</title>
        <authorList>
            <person name="Freitas F.C.P."/>
            <person name="Lourenco A.P."/>
            <person name="Nunes F.M.F."/>
            <person name="Paschoal A.R."/>
            <person name="Abreu F.C.P."/>
            <person name="Barbin F.O."/>
            <person name="Bataglia L."/>
            <person name="Cardoso-Junior C.A.M."/>
            <person name="Cervoni M.S."/>
            <person name="Silva S.R."/>
            <person name="Dalarmi F."/>
            <person name="Del Lama M.A."/>
            <person name="Depintor T.S."/>
            <person name="Ferreira K.M."/>
            <person name="Goria P.S."/>
            <person name="Jaskot M.C."/>
            <person name="Lago D.C."/>
            <person name="Luna-Lucena D."/>
            <person name="Moda L.M."/>
            <person name="Nascimento L."/>
            <person name="Pedrino M."/>
            <person name="Rabico F.O."/>
            <person name="Sanches F.C."/>
            <person name="Santos D.E."/>
            <person name="Santos C.G."/>
            <person name="Vieira J."/>
            <person name="Lopes T.F."/>
            <person name="Barchuk A.R."/>
            <person name="Hartfelder K."/>
            <person name="Simoes Z.L.P."/>
            <person name="Bitondi M.M.G."/>
            <person name="Pinheiro D.G."/>
        </authorList>
    </citation>
    <scope>NUCLEOTIDE SEQUENCE</scope>
    <source>
        <strain evidence="2">USP_RPSP 00005682</strain>
        <tissue evidence="2">Whole individual</tissue>
    </source>
</reference>
<sequence>MIRNEVMYFTMPLGAAKILCNSGDMYGEKYHSWLKMILISMLFPHGIRIATYVFSSFSHQNTVRTSAPSYLLHLCPHTKIMTTIEKEYRIIPLHKRPDLIPNCCTLLNSEWPRSETARLKFLNVSCDEFPICLILIDKEERVLGHCKVSLIPRLRHSCFIQSCKYYHFNEQSKMIIDYQRRSQGLGSRLLRGAEEHVAKKGIKNVYLITKGQELFYLKNGYKTCDPFKASGINDVVYSSAAFTKAKLKEKSTQFCGPPPPPMPNYQMPKFYDLGVLTQRTHMILLYSI</sequence>
<accession>A0A833W9X6</accession>
<name>A0A833W9X6_9HYME</name>
<dbReference type="GO" id="GO:1905502">
    <property type="term" value="F:acetyl-CoA binding"/>
    <property type="evidence" value="ECO:0007669"/>
    <property type="project" value="TreeGrafter"/>
</dbReference>
<comment type="caution">
    <text evidence="2">The sequence shown here is derived from an EMBL/GenBank/DDBJ whole genome shotgun (WGS) entry which is preliminary data.</text>
</comment>
<proteinExistence type="predicted"/>
<keyword evidence="3" id="KW-1185">Reference proteome</keyword>
<dbReference type="GO" id="GO:0008080">
    <property type="term" value="F:N-acetyltransferase activity"/>
    <property type="evidence" value="ECO:0007669"/>
    <property type="project" value="InterPro"/>
</dbReference>
<organism evidence="2 3">
    <name type="scientific">Frieseomelitta varia</name>
    <dbReference type="NCBI Taxonomy" id="561572"/>
    <lineage>
        <taxon>Eukaryota</taxon>
        <taxon>Metazoa</taxon>
        <taxon>Ecdysozoa</taxon>
        <taxon>Arthropoda</taxon>
        <taxon>Hexapoda</taxon>
        <taxon>Insecta</taxon>
        <taxon>Pterygota</taxon>
        <taxon>Neoptera</taxon>
        <taxon>Endopterygota</taxon>
        <taxon>Hymenoptera</taxon>
        <taxon>Apocrita</taxon>
        <taxon>Aculeata</taxon>
        <taxon>Apoidea</taxon>
        <taxon>Anthophila</taxon>
        <taxon>Apidae</taxon>
        <taxon>Frieseomelitta</taxon>
    </lineage>
</organism>
<dbReference type="SUPFAM" id="SSF55729">
    <property type="entry name" value="Acyl-CoA N-acyltransferases (Nat)"/>
    <property type="match status" value="1"/>
</dbReference>
<dbReference type="PANTHER" id="PTHR13538:SF4">
    <property type="entry name" value="N-ALPHA-ACETYLTRANSFERASE 80"/>
    <property type="match status" value="1"/>
</dbReference>
<dbReference type="Pfam" id="PF13508">
    <property type="entry name" value="Acetyltransf_7"/>
    <property type="match status" value="1"/>
</dbReference>
<dbReference type="EMBL" id="WNWW01000168">
    <property type="protein sequence ID" value="KAF3429252.1"/>
    <property type="molecule type" value="Genomic_DNA"/>
</dbReference>
<dbReference type="InterPro" id="IPR039840">
    <property type="entry name" value="NAA80"/>
</dbReference>
<dbReference type="Proteomes" id="UP000655588">
    <property type="component" value="Unassembled WGS sequence"/>
</dbReference>
<gene>
    <name evidence="2" type="ORF">E2986_11913</name>
</gene>
<dbReference type="PROSITE" id="PS51186">
    <property type="entry name" value="GNAT"/>
    <property type="match status" value="1"/>
</dbReference>
<evidence type="ECO:0000259" key="1">
    <source>
        <dbReference type="PROSITE" id="PS51186"/>
    </source>
</evidence>
<dbReference type="GO" id="GO:0005737">
    <property type="term" value="C:cytoplasm"/>
    <property type="evidence" value="ECO:0007669"/>
    <property type="project" value="TreeGrafter"/>
</dbReference>
<feature type="domain" description="N-acetyltransferase" evidence="1">
    <location>
        <begin position="86"/>
        <end position="249"/>
    </location>
</feature>
<dbReference type="InterPro" id="IPR000182">
    <property type="entry name" value="GNAT_dom"/>
</dbReference>
<dbReference type="InterPro" id="IPR016181">
    <property type="entry name" value="Acyl_CoA_acyltransferase"/>
</dbReference>
<dbReference type="PANTHER" id="PTHR13538">
    <property type="entry name" value="N-ACETYLTRANSFERASE 6"/>
    <property type="match status" value="1"/>
</dbReference>
<dbReference type="AlphaFoldDB" id="A0A833W9X6"/>